<dbReference type="PANTHER" id="PTHR24394">
    <property type="entry name" value="ZINC FINGER PROTEIN"/>
    <property type="match status" value="1"/>
</dbReference>
<dbReference type="FunFam" id="3.30.160.60:FF:000478">
    <property type="entry name" value="Zinc finger protein 133"/>
    <property type="match status" value="1"/>
</dbReference>
<dbReference type="Pfam" id="PF00096">
    <property type="entry name" value="zf-C2H2"/>
    <property type="match status" value="3"/>
</dbReference>
<feature type="domain" description="C2H2-type" evidence="9">
    <location>
        <begin position="483"/>
        <end position="510"/>
    </location>
</feature>
<protein>
    <recommendedName>
        <fullName evidence="9">C2H2-type domain-containing protein</fullName>
    </recommendedName>
</protein>
<evidence type="ECO:0000256" key="8">
    <source>
        <dbReference type="SAM" id="MobiDB-lite"/>
    </source>
</evidence>
<reference evidence="10 11" key="1">
    <citation type="journal article" date="2018" name="Sci. Rep.">
        <title>Comparative analysis of the Pocillopora damicornis genome highlights role of immune system in coral evolution.</title>
        <authorList>
            <person name="Cunning R."/>
            <person name="Bay R.A."/>
            <person name="Gillette P."/>
            <person name="Baker A.C."/>
            <person name="Traylor-Knowles N."/>
        </authorList>
    </citation>
    <scope>NUCLEOTIDE SEQUENCE [LARGE SCALE GENOMIC DNA]</scope>
    <source>
        <strain evidence="10">RSMAS</strain>
        <tissue evidence="10">Whole animal</tissue>
    </source>
</reference>
<evidence type="ECO:0000259" key="9">
    <source>
        <dbReference type="PROSITE" id="PS50157"/>
    </source>
</evidence>
<keyword evidence="2" id="KW-0479">Metal-binding</keyword>
<dbReference type="SUPFAM" id="SSF57667">
    <property type="entry name" value="beta-beta-alpha zinc fingers"/>
    <property type="match status" value="4"/>
</dbReference>
<dbReference type="Proteomes" id="UP000275408">
    <property type="component" value="Unassembled WGS sequence"/>
</dbReference>
<dbReference type="GO" id="GO:0000981">
    <property type="term" value="F:DNA-binding transcription factor activity, RNA polymerase II-specific"/>
    <property type="evidence" value="ECO:0007669"/>
    <property type="project" value="TreeGrafter"/>
</dbReference>
<feature type="domain" description="C2H2-type" evidence="9">
    <location>
        <begin position="381"/>
        <end position="408"/>
    </location>
</feature>
<feature type="domain" description="C2H2-type" evidence="9">
    <location>
        <begin position="511"/>
        <end position="538"/>
    </location>
</feature>
<dbReference type="GO" id="GO:0008270">
    <property type="term" value="F:zinc ion binding"/>
    <property type="evidence" value="ECO:0007669"/>
    <property type="project" value="UniProtKB-KW"/>
</dbReference>
<evidence type="ECO:0000313" key="11">
    <source>
        <dbReference type="Proteomes" id="UP000275408"/>
    </source>
</evidence>
<organism evidence="10 11">
    <name type="scientific">Pocillopora damicornis</name>
    <name type="common">Cauliflower coral</name>
    <name type="synonym">Millepora damicornis</name>
    <dbReference type="NCBI Taxonomy" id="46731"/>
    <lineage>
        <taxon>Eukaryota</taxon>
        <taxon>Metazoa</taxon>
        <taxon>Cnidaria</taxon>
        <taxon>Anthozoa</taxon>
        <taxon>Hexacorallia</taxon>
        <taxon>Scleractinia</taxon>
        <taxon>Astrocoeniina</taxon>
        <taxon>Pocilloporidae</taxon>
        <taxon>Pocillopora</taxon>
    </lineage>
</organism>
<name>A0A3M6TPD8_POCDA</name>
<feature type="domain" description="C2H2-type" evidence="9">
    <location>
        <begin position="567"/>
        <end position="596"/>
    </location>
</feature>
<dbReference type="PROSITE" id="PS00028">
    <property type="entry name" value="ZINC_FINGER_C2H2_1"/>
    <property type="match status" value="6"/>
</dbReference>
<feature type="region of interest" description="Disordered" evidence="8">
    <location>
        <begin position="228"/>
        <end position="260"/>
    </location>
</feature>
<evidence type="ECO:0000256" key="3">
    <source>
        <dbReference type="ARBA" id="ARBA00022737"/>
    </source>
</evidence>
<proteinExistence type="predicted"/>
<keyword evidence="5" id="KW-0862">Zinc</keyword>
<evidence type="ECO:0000256" key="4">
    <source>
        <dbReference type="ARBA" id="ARBA00022771"/>
    </source>
</evidence>
<gene>
    <name evidence="10" type="ORF">pdam_00006864</name>
</gene>
<dbReference type="FunFam" id="3.30.160.60:FF:002343">
    <property type="entry name" value="Zinc finger protein 33A"/>
    <property type="match status" value="1"/>
</dbReference>
<dbReference type="InterPro" id="IPR013087">
    <property type="entry name" value="Znf_C2H2_type"/>
</dbReference>
<keyword evidence="11" id="KW-1185">Reference proteome</keyword>
<feature type="domain" description="C2H2-type" evidence="9">
    <location>
        <begin position="539"/>
        <end position="566"/>
    </location>
</feature>
<dbReference type="OrthoDB" id="8922241at2759"/>
<evidence type="ECO:0000256" key="7">
    <source>
        <dbReference type="PROSITE-ProRule" id="PRU00042"/>
    </source>
</evidence>
<feature type="compositionally biased region" description="Basic residues" evidence="8">
    <location>
        <begin position="604"/>
        <end position="620"/>
    </location>
</feature>
<feature type="region of interest" description="Disordered" evidence="8">
    <location>
        <begin position="65"/>
        <end position="84"/>
    </location>
</feature>
<comment type="subcellular location">
    <subcellularLocation>
        <location evidence="1">Nucleus</location>
    </subcellularLocation>
</comment>
<dbReference type="FunFam" id="3.30.160.60:FF:000446">
    <property type="entry name" value="Zinc finger protein"/>
    <property type="match status" value="1"/>
</dbReference>
<dbReference type="AlphaFoldDB" id="A0A3M6TPD8"/>
<feature type="compositionally biased region" description="Acidic residues" evidence="8">
    <location>
        <begin position="238"/>
        <end position="248"/>
    </location>
</feature>
<dbReference type="SMART" id="SM00355">
    <property type="entry name" value="ZnF_C2H2"/>
    <property type="match status" value="8"/>
</dbReference>
<comment type="caution">
    <text evidence="10">The sequence shown here is derived from an EMBL/GenBank/DDBJ whole genome shotgun (WGS) entry which is preliminary data.</text>
</comment>
<evidence type="ECO:0000256" key="2">
    <source>
        <dbReference type="ARBA" id="ARBA00022723"/>
    </source>
</evidence>
<dbReference type="Gene3D" id="3.30.160.60">
    <property type="entry name" value="Classic Zinc Finger"/>
    <property type="match status" value="7"/>
</dbReference>
<dbReference type="PROSITE" id="PS50157">
    <property type="entry name" value="ZINC_FINGER_C2H2_2"/>
    <property type="match status" value="6"/>
</dbReference>
<keyword evidence="4 7" id="KW-0863">Zinc-finger</keyword>
<dbReference type="InterPro" id="IPR036236">
    <property type="entry name" value="Znf_C2H2_sf"/>
</dbReference>
<feature type="region of interest" description="Disordered" evidence="8">
    <location>
        <begin position="102"/>
        <end position="121"/>
    </location>
</feature>
<evidence type="ECO:0000256" key="6">
    <source>
        <dbReference type="ARBA" id="ARBA00023242"/>
    </source>
</evidence>
<dbReference type="STRING" id="46731.A0A3M6TPD8"/>
<keyword evidence="6" id="KW-0539">Nucleus</keyword>
<feature type="domain" description="C2H2-type" evidence="9">
    <location>
        <begin position="353"/>
        <end position="380"/>
    </location>
</feature>
<evidence type="ECO:0000256" key="5">
    <source>
        <dbReference type="ARBA" id="ARBA00022833"/>
    </source>
</evidence>
<dbReference type="GO" id="GO:0005634">
    <property type="term" value="C:nucleus"/>
    <property type="evidence" value="ECO:0007669"/>
    <property type="project" value="UniProtKB-SubCell"/>
</dbReference>
<evidence type="ECO:0000313" key="10">
    <source>
        <dbReference type="EMBL" id="RMX43114.1"/>
    </source>
</evidence>
<evidence type="ECO:0000256" key="1">
    <source>
        <dbReference type="ARBA" id="ARBA00004123"/>
    </source>
</evidence>
<accession>A0A3M6TPD8</accession>
<dbReference type="EMBL" id="RCHS01003243">
    <property type="protein sequence ID" value="RMX43114.1"/>
    <property type="molecule type" value="Genomic_DNA"/>
</dbReference>
<dbReference type="PANTHER" id="PTHR24394:SF44">
    <property type="entry name" value="ZINC FINGER PROTEIN 271-LIKE"/>
    <property type="match status" value="1"/>
</dbReference>
<keyword evidence="3" id="KW-0677">Repeat</keyword>
<feature type="region of interest" description="Disordered" evidence="8">
    <location>
        <begin position="592"/>
        <end position="628"/>
    </location>
</feature>
<sequence length="793" mass="90201">MATGKKRGLKLHSIIEKLSEQCERKSPVRDEENDDVHLNSKVLSIKRKQRKRNGVKRVYKEELYRSDSEDVSSDEDVNVTGRVSDNDSNLVQELGLKSAESLTTGRVASHPRAAKRTTWRKQQLIKKCQMPETRYLDNKEKKNKKKRNIDSEVNLSKALNGGSSEKDLAIDIESFVYHCPVVDDIDQVPETSLCPFCSVLCKNKQEITQHIKECHNSECAVVDHSEEDEGLFSSDSGEPLDNDSDEDFTPNMKTAPKRKNKQVVKSKKCPNKKKCSEESEDELCIDVNSVVNTDPSISDIDSLTTHSAEVSKQDSKEDLPKFRCGCQVCGMRFHRWCELRAHLNAKPDCRKLYQCDQCEQICVTTSFLKKHKKLHSEERPHKCEVCKATFKDKAYLKRHEIKHSGVKDFKCDVCDKRFSHQRKVNNLSQNYSNRRVDFRPSLGVQNSQKVLDGYMVCNHFFLCGSILGTLKEHRRRHTGEKPYKCKYCDATFFNSSSLTTHTTKHTGILPYKCQACGKLFAKSYGLKMHSLSHSNEKPFVCEVCGKGFKRPDHFKQHKVIHSDKKPFKCDTCQKTFNQRVCLRKHLPCREHEKQQKKLQNSQAKGKKTKKKNRRAKKPSAKKNEKLDVTGITSQDTTCHTINDTATDSCEVSTDFILSPMDASETSLLDGCYSPPSFVRPASKLLDNDYYPSQHETHQDFQQQDRDFSTQHLTDRAQTSLLSASFVPTMFSVEEPLTLDTLPPLPTQDTHALSERPLSHENATDLGSVLLSSAMGPENLSSIVGETNSLFAQD</sequence>